<accession>A0A0Q3EP58</accession>
<name>A0A0Q3EP58_BRADI</name>
<reference evidence="2 3" key="1">
    <citation type="journal article" date="2010" name="Nature">
        <title>Genome sequencing and analysis of the model grass Brachypodium distachyon.</title>
        <authorList>
            <consortium name="International Brachypodium Initiative"/>
        </authorList>
    </citation>
    <scope>NUCLEOTIDE SEQUENCE [LARGE SCALE GENOMIC DNA]</scope>
    <source>
        <strain evidence="2 3">Bd21</strain>
    </source>
</reference>
<dbReference type="InParanoid" id="A0A0Q3EP58"/>
<dbReference type="AlphaFoldDB" id="A0A0Q3EP58"/>
<sequence>MLLLLWVCCLIRFGACWVLHFCSLFLVLQVLVVSNFPSAFVFARGGYRIYERITYFCYAEREEVFDGILL</sequence>
<evidence type="ECO:0000256" key="1">
    <source>
        <dbReference type="SAM" id="Phobius"/>
    </source>
</evidence>
<organism evidence="2">
    <name type="scientific">Brachypodium distachyon</name>
    <name type="common">Purple false brome</name>
    <name type="synonym">Trachynia distachya</name>
    <dbReference type="NCBI Taxonomy" id="15368"/>
    <lineage>
        <taxon>Eukaryota</taxon>
        <taxon>Viridiplantae</taxon>
        <taxon>Streptophyta</taxon>
        <taxon>Embryophyta</taxon>
        <taxon>Tracheophyta</taxon>
        <taxon>Spermatophyta</taxon>
        <taxon>Magnoliopsida</taxon>
        <taxon>Liliopsida</taxon>
        <taxon>Poales</taxon>
        <taxon>Poaceae</taxon>
        <taxon>BOP clade</taxon>
        <taxon>Pooideae</taxon>
        <taxon>Stipodae</taxon>
        <taxon>Brachypodieae</taxon>
        <taxon>Brachypodium</taxon>
    </lineage>
</organism>
<keyword evidence="4" id="KW-1185">Reference proteome</keyword>
<proteinExistence type="predicted"/>
<dbReference type="EMBL" id="CM000883">
    <property type="protein sequence ID" value="KQJ88068.1"/>
    <property type="molecule type" value="Genomic_DNA"/>
</dbReference>
<feature type="transmembrane region" description="Helical" evidence="1">
    <location>
        <begin position="24"/>
        <end position="43"/>
    </location>
</feature>
<dbReference type="Gramene" id="KQJ88068">
    <property type="protein sequence ID" value="KQJ88068"/>
    <property type="gene ID" value="BRADI_4g15114v3"/>
</dbReference>
<keyword evidence="1" id="KW-1133">Transmembrane helix</keyword>
<evidence type="ECO:0000313" key="2">
    <source>
        <dbReference type="EMBL" id="KQJ88068.1"/>
    </source>
</evidence>
<reference evidence="2" key="2">
    <citation type="submission" date="2017-06" db="EMBL/GenBank/DDBJ databases">
        <title>WGS assembly of Brachypodium distachyon.</title>
        <authorList>
            <consortium name="The International Brachypodium Initiative"/>
            <person name="Lucas S."/>
            <person name="Harmon-Smith M."/>
            <person name="Lail K."/>
            <person name="Tice H."/>
            <person name="Grimwood J."/>
            <person name="Bruce D."/>
            <person name="Barry K."/>
            <person name="Shu S."/>
            <person name="Lindquist E."/>
            <person name="Wang M."/>
            <person name="Pitluck S."/>
            <person name="Vogel J.P."/>
            <person name="Garvin D.F."/>
            <person name="Mockler T.C."/>
            <person name="Schmutz J."/>
            <person name="Rokhsar D."/>
            <person name="Bevan M.W."/>
        </authorList>
    </citation>
    <scope>NUCLEOTIDE SEQUENCE</scope>
    <source>
        <strain evidence="2">Bd21</strain>
    </source>
</reference>
<keyword evidence="1" id="KW-0812">Transmembrane</keyword>
<evidence type="ECO:0000313" key="4">
    <source>
        <dbReference type="Proteomes" id="UP000008810"/>
    </source>
</evidence>
<reference evidence="3" key="3">
    <citation type="submission" date="2018-08" db="UniProtKB">
        <authorList>
            <consortium name="EnsemblPlants"/>
        </authorList>
    </citation>
    <scope>IDENTIFICATION</scope>
    <source>
        <strain evidence="3">cv. Bd21</strain>
    </source>
</reference>
<evidence type="ECO:0000313" key="3">
    <source>
        <dbReference type="EnsemblPlants" id="KQJ88068"/>
    </source>
</evidence>
<gene>
    <name evidence="2" type="ORF">BRADI_4g15114v3</name>
</gene>
<keyword evidence="1" id="KW-0472">Membrane</keyword>
<dbReference type="EnsemblPlants" id="KQJ88068">
    <property type="protein sequence ID" value="KQJ88068"/>
    <property type="gene ID" value="BRADI_4g15114v3"/>
</dbReference>
<dbReference type="Proteomes" id="UP000008810">
    <property type="component" value="Chromosome 4"/>
</dbReference>
<protein>
    <submittedName>
        <fullName evidence="2 3">Uncharacterized protein</fullName>
    </submittedName>
</protein>